<evidence type="ECO:0000313" key="1">
    <source>
        <dbReference type="EMBL" id="KAI4838032.1"/>
    </source>
</evidence>
<keyword evidence="2" id="KW-1185">Reference proteome</keyword>
<name>A0ACB9Y8Q0_PLABR</name>
<organism evidence="1 2">
    <name type="scientific">Plasmodium brasilianum</name>
    <dbReference type="NCBI Taxonomy" id="5824"/>
    <lineage>
        <taxon>Eukaryota</taxon>
        <taxon>Sar</taxon>
        <taxon>Alveolata</taxon>
        <taxon>Apicomplexa</taxon>
        <taxon>Aconoidasida</taxon>
        <taxon>Haemosporida</taxon>
        <taxon>Plasmodiidae</taxon>
        <taxon>Plasmodium</taxon>
        <taxon>Plasmodium (Plasmodium)</taxon>
    </lineage>
</organism>
<dbReference type="EMBL" id="CM043778">
    <property type="protein sequence ID" value="KAI4838032.1"/>
    <property type="molecule type" value="Genomic_DNA"/>
</dbReference>
<dbReference type="Proteomes" id="UP001056978">
    <property type="component" value="Chromosome 10"/>
</dbReference>
<proteinExistence type="predicted"/>
<reference evidence="1" key="1">
    <citation type="submission" date="2022-06" db="EMBL/GenBank/DDBJ databases">
        <title>The First Complete Genome of the Simian Malaria Parasite Plasmodium brasilianum.</title>
        <authorList>
            <person name="Bajic M."/>
            <person name="Ravishankar S."/>
        </authorList>
    </citation>
    <scope>NUCLEOTIDE SEQUENCE</scope>
    <source>
        <strain evidence="1">Bolivian I</strain>
    </source>
</reference>
<evidence type="ECO:0000313" key="2">
    <source>
        <dbReference type="Proteomes" id="UP001056978"/>
    </source>
</evidence>
<comment type="caution">
    <text evidence="1">The sequence shown here is derived from an EMBL/GenBank/DDBJ whole genome shotgun (WGS) entry which is preliminary data.</text>
</comment>
<gene>
    <name evidence="1" type="ORF">MKS88_003455</name>
</gene>
<sequence length="252" mass="30010">MDPKIKLLLFIKISSFILITWICHFKNVIIVKKSLNENFNLYRKLDTINYRLLAKYKKYRGSNTVGLKEDKSYYKEWKKRNISNNEKVTKGKNKRSNRNLLNKMQYYKYVVDYNNSMFDGKHFHFEKKWIKKRNYDDFNEKNGKLCDVALKKIKFRNYGFGFSLFLIFLLLGVGIPLSPALPFLNIKWSDINGDPLGDFFFDVTVKLAKFLKMHPYIVLYSSLMIILSVVLIVVIYKILINNEKYKKIKLMT</sequence>
<protein>
    <submittedName>
        <fullName evidence="1">Uncharacterized protein</fullName>
    </submittedName>
</protein>
<accession>A0ACB9Y8Q0</accession>